<gene>
    <name evidence="2" type="ORF">WOB96_07210</name>
</gene>
<dbReference type="EMBL" id="JBBPCO010000006">
    <property type="protein sequence ID" value="MEK8089552.1"/>
    <property type="molecule type" value="Genomic_DNA"/>
</dbReference>
<dbReference type="RefSeq" id="WP_341370609.1">
    <property type="nucleotide sequence ID" value="NZ_JBBPCO010000006.1"/>
</dbReference>
<keyword evidence="1" id="KW-0732">Signal</keyword>
<comment type="caution">
    <text evidence="2">The sequence shown here is derived from an EMBL/GenBank/DDBJ whole genome shotgun (WGS) entry which is preliminary data.</text>
</comment>
<name>A0ABU9D7Q3_9PROT</name>
<dbReference type="SUPFAM" id="SSF56935">
    <property type="entry name" value="Porins"/>
    <property type="match status" value="1"/>
</dbReference>
<reference evidence="2 3" key="1">
    <citation type="submission" date="2024-04" db="EMBL/GenBank/DDBJ databases">
        <authorList>
            <person name="Abashina T."/>
            <person name="Shaikin A."/>
        </authorList>
    </citation>
    <scope>NUCLEOTIDE SEQUENCE [LARGE SCALE GENOMIC DNA]</scope>
    <source>
        <strain evidence="2 3">AAFK</strain>
    </source>
</reference>
<keyword evidence="3" id="KW-1185">Reference proteome</keyword>
<dbReference type="InterPro" id="IPR010870">
    <property type="entry name" value="Porin_O/P"/>
</dbReference>
<evidence type="ECO:0000313" key="3">
    <source>
        <dbReference type="Proteomes" id="UP001446205"/>
    </source>
</evidence>
<dbReference type="InterPro" id="IPR023614">
    <property type="entry name" value="Porin_dom_sf"/>
</dbReference>
<feature type="signal peptide" evidence="1">
    <location>
        <begin position="1"/>
        <end position="24"/>
    </location>
</feature>
<dbReference type="PROSITE" id="PS51257">
    <property type="entry name" value="PROKAR_LIPOPROTEIN"/>
    <property type="match status" value="1"/>
</dbReference>
<protein>
    <submittedName>
        <fullName evidence="2">Porin</fullName>
    </submittedName>
</protein>
<accession>A0ABU9D7Q3</accession>
<evidence type="ECO:0000256" key="1">
    <source>
        <dbReference type="SAM" id="SignalP"/>
    </source>
</evidence>
<evidence type="ECO:0000313" key="2">
    <source>
        <dbReference type="EMBL" id="MEK8089552.1"/>
    </source>
</evidence>
<organism evidence="2 3">
    <name type="scientific">Thermithiobacillus plumbiphilus</name>
    <dbReference type="NCBI Taxonomy" id="1729899"/>
    <lineage>
        <taxon>Bacteria</taxon>
        <taxon>Pseudomonadati</taxon>
        <taxon>Pseudomonadota</taxon>
        <taxon>Acidithiobacillia</taxon>
        <taxon>Acidithiobacillales</taxon>
        <taxon>Thermithiobacillaceae</taxon>
        <taxon>Thermithiobacillus</taxon>
    </lineage>
</organism>
<proteinExistence type="predicted"/>
<sequence length="384" mass="42575">MYLKILLPALAAGIVLSCATPALAWSPKLAVDENTWAQVGVLGQFQFEAKQDNAGTNGDQWSNGAFVRRFRLLMQGSVHKNVQFLFDTDIPNAGKSADFGQPAPQEKLILNDAFVDFNLVPALKFEVGRILLPFSYENKQSATALLGLDYNLNAIKIPTFSEPLAAWRDNGVEARGLLLNNLIDYRVGVFTGQRDNAINPDDHLRYTGHVMLNLAEAQPGWFYSNSNFGKQTIRSLGVGFDMQDDATPVYTTDTSVSPSVTTLASRQDYRAWEVDGQLEQPLGNGQAISASAAWFDWEHAAGDFSGNTAFAQAGYLVTPHWQPVLRWEHQDPDAGRKLDTYHLGMNYLIKGHNANLKVDYALHDRIGADGEEKDAFRLQAQFLY</sequence>
<dbReference type="Proteomes" id="UP001446205">
    <property type="component" value="Unassembled WGS sequence"/>
</dbReference>
<dbReference type="Gene3D" id="2.40.160.10">
    <property type="entry name" value="Porin"/>
    <property type="match status" value="1"/>
</dbReference>
<feature type="chain" id="PRO_5047417527" evidence="1">
    <location>
        <begin position="25"/>
        <end position="384"/>
    </location>
</feature>
<dbReference type="Pfam" id="PF07396">
    <property type="entry name" value="Porin_O_P"/>
    <property type="match status" value="1"/>
</dbReference>